<gene>
    <name evidence="3" type="ORF">ABOM_007128</name>
</gene>
<dbReference type="CDD" id="cd20071">
    <property type="entry name" value="SET_SMYD"/>
    <property type="match status" value="1"/>
</dbReference>
<feature type="domain" description="SET" evidence="2">
    <location>
        <begin position="96"/>
        <end position="260"/>
    </location>
</feature>
<dbReference type="Pfam" id="PF00856">
    <property type="entry name" value="SET"/>
    <property type="match status" value="1"/>
</dbReference>
<dbReference type="GeneID" id="34450518"/>
<evidence type="ECO:0000259" key="2">
    <source>
        <dbReference type="PROSITE" id="PS50280"/>
    </source>
</evidence>
<evidence type="ECO:0000256" key="1">
    <source>
        <dbReference type="SAM" id="MobiDB-lite"/>
    </source>
</evidence>
<accession>A0A1F7ZZT0</accession>
<dbReference type="PROSITE" id="PS50280">
    <property type="entry name" value="SET"/>
    <property type="match status" value="1"/>
</dbReference>
<feature type="compositionally biased region" description="Basic and acidic residues" evidence="1">
    <location>
        <begin position="506"/>
        <end position="518"/>
    </location>
</feature>
<feature type="region of interest" description="Disordered" evidence="1">
    <location>
        <begin position="457"/>
        <end position="544"/>
    </location>
</feature>
<sequence>MDQKYVGREPSRECQPSRSECLQSRPETQGQEEITLDEKTDICDVRREVIRLSDLTQHFHRAFSTVTSATPFISMAEVAGVFSSNNPGVKKYTYEESLVRRFISYGVGVGLVTTESIPAGSVVFAEDVAWATEEESSECQTQREANAMLGAKVRAMGGEWLRKFLALPSSLKQDLGVFAGIWDLYQLPIVMNGVKTGIVGLNLASVNHACVPNCALTIINKYPKDEDGNTNMSQSPMIGRAVVRALKNIQKDEEITVAYFYGKGQQKARELFSWTEFGFFCSCKDCVQPKDVIEIAMDKYWKVERILNHPDTVNLYPAMAFKAAHEVIGRLLTCQIRDARVAMIWAKCAMIAGYHSDTARAMCFLAKAYRILAILEGSTGVIYRQILIWYETPMVMPGFGATTRGLSTATEGRSMLDERDVKEKLFMTAAKSDEYIRIHRYHRLSDAMAKQKGSRYLLLPESPTKPKVTQKLLEPGVSKSAHSPKHRHGPSAPERVHRSGSGTFNLRRDKDGHSENTSKGKLQVSKSHSQASTQESSSGEVCTDPHWDMLDLVRELMADNPDLFPDYHSPAISEVSKKKRKKKKKSKKGKDSAELGGNTQQEQGNPIVKELEAEKKVVMVKKAGVRSPEEALDSK</sequence>
<dbReference type="PANTHER" id="PTHR47332:SF4">
    <property type="entry name" value="SET DOMAIN-CONTAINING PROTEIN 5"/>
    <property type="match status" value="1"/>
</dbReference>
<dbReference type="RefSeq" id="XP_022388680.1">
    <property type="nucleotide sequence ID" value="XM_022534257.1"/>
</dbReference>
<feature type="region of interest" description="Disordered" evidence="1">
    <location>
        <begin position="1"/>
        <end position="32"/>
    </location>
</feature>
<dbReference type="STRING" id="109264.A0A1F7ZZT0"/>
<dbReference type="EMBL" id="LYCR01000048">
    <property type="protein sequence ID" value="OGM44963.1"/>
    <property type="molecule type" value="Genomic_DNA"/>
</dbReference>
<comment type="caution">
    <text evidence="3">The sequence shown here is derived from an EMBL/GenBank/DDBJ whole genome shotgun (WGS) entry which is preliminary data.</text>
</comment>
<dbReference type="OrthoDB" id="438641at2759"/>
<evidence type="ECO:0000313" key="3">
    <source>
        <dbReference type="EMBL" id="OGM44963.1"/>
    </source>
</evidence>
<organism evidence="3 4">
    <name type="scientific">Aspergillus bombycis</name>
    <dbReference type="NCBI Taxonomy" id="109264"/>
    <lineage>
        <taxon>Eukaryota</taxon>
        <taxon>Fungi</taxon>
        <taxon>Dikarya</taxon>
        <taxon>Ascomycota</taxon>
        <taxon>Pezizomycotina</taxon>
        <taxon>Eurotiomycetes</taxon>
        <taxon>Eurotiomycetidae</taxon>
        <taxon>Eurotiales</taxon>
        <taxon>Aspergillaceae</taxon>
        <taxon>Aspergillus</taxon>
    </lineage>
</organism>
<feature type="compositionally biased region" description="Basic and acidic residues" evidence="1">
    <location>
        <begin position="1"/>
        <end position="12"/>
    </location>
</feature>
<name>A0A1F7ZZT0_9EURO</name>
<proteinExistence type="predicted"/>
<dbReference type="InterPro" id="IPR001214">
    <property type="entry name" value="SET_dom"/>
</dbReference>
<reference evidence="3 4" key="1">
    <citation type="journal article" date="2016" name="Genome Biol. Evol.">
        <title>Draft genome sequence of an aflatoxigenic Aspergillus species, A. bombycis.</title>
        <authorList>
            <person name="Moore G.G."/>
            <person name="Mack B.M."/>
            <person name="Beltz S.B."/>
            <person name="Gilbert M.K."/>
        </authorList>
    </citation>
    <scope>NUCLEOTIDE SEQUENCE [LARGE SCALE GENOMIC DNA]</scope>
    <source>
        <strain evidence="4">NRRL 26010</strain>
    </source>
</reference>
<dbReference type="Proteomes" id="UP000179179">
    <property type="component" value="Unassembled WGS sequence"/>
</dbReference>
<dbReference type="AlphaFoldDB" id="A0A1F7ZZT0"/>
<keyword evidence="4" id="KW-1185">Reference proteome</keyword>
<evidence type="ECO:0000313" key="4">
    <source>
        <dbReference type="Proteomes" id="UP000179179"/>
    </source>
</evidence>
<dbReference type="InterPro" id="IPR046341">
    <property type="entry name" value="SET_dom_sf"/>
</dbReference>
<feature type="region of interest" description="Disordered" evidence="1">
    <location>
        <begin position="564"/>
        <end position="607"/>
    </location>
</feature>
<dbReference type="InterPro" id="IPR053185">
    <property type="entry name" value="SET_domain_protein"/>
</dbReference>
<dbReference type="PANTHER" id="PTHR47332">
    <property type="entry name" value="SET DOMAIN-CONTAINING PROTEIN 5"/>
    <property type="match status" value="1"/>
</dbReference>
<feature type="compositionally biased region" description="Low complexity" evidence="1">
    <location>
        <begin position="525"/>
        <end position="538"/>
    </location>
</feature>
<protein>
    <submittedName>
        <fullName evidence="3">SET domain protein</fullName>
    </submittedName>
</protein>
<dbReference type="SUPFAM" id="SSF82199">
    <property type="entry name" value="SET domain"/>
    <property type="match status" value="1"/>
</dbReference>
<feature type="compositionally biased region" description="Basic residues" evidence="1">
    <location>
        <begin position="577"/>
        <end position="588"/>
    </location>
</feature>
<feature type="compositionally biased region" description="Polar residues" evidence="1">
    <location>
        <begin position="14"/>
        <end position="32"/>
    </location>
</feature>
<dbReference type="Gene3D" id="2.170.270.10">
    <property type="entry name" value="SET domain"/>
    <property type="match status" value="1"/>
</dbReference>